<dbReference type="HOGENOM" id="CLU_021775_5_0_1"/>
<dbReference type="PANTHER" id="PTHR21596">
    <property type="entry name" value="RIBONUCLEASE P SUBUNIT P38"/>
    <property type="match status" value="1"/>
</dbReference>
<reference evidence="2 3" key="1">
    <citation type="journal article" date="2014" name="Genome Biol.">
        <title>Transcriptome and methylome profiling reveals relics of genome dominance in the mesopolyploid Brassica oleracea.</title>
        <authorList>
            <person name="Parkin I.A."/>
            <person name="Koh C."/>
            <person name="Tang H."/>
            <person name="Robinson S.J."/>
            <person name="Kagale S."/>
            <person name="Clarke W.E."/>
            <person name="Town C.D."/>
            <person name="Nixon J."/>
            <person name="Krishnakumar V."/>
            <person name="Bidwell S.L."/>
            <person name="Denoeud F."/>
            <person name="Belcram H."/>
            <person name="Links M.G."/>
            <person name="Just J."/>
            <person name="Clarke C."/>
            <person name="Bender T."/>
            <person name="Huebert T."/>
            <person name="Mason A.S."/>
            <person name="Pires J.C."/>
            <person name="Barker G."/>
            <person name="Moore J."/>
            <person name="Walley P.G."/>
            <person name="Manoli S."/>
            <person name="Batley J."/>
            <person name="Edwards D."/>
            <person name="Nelson M.N."/>
            <person name="Wang X."/>
            <person name="Paterson A.H."/>
            <person name="King G."/>
            <person name="Bancroft I."/>
            <person name="Chalhoub B."/>
            <person name="Sharpe A.G."/>
        </authorList>
    </citation>
    <scope>NUCLEOTIDE SEQUENCE</scope>
    <source>
        <strain evidence="2 3">cv. TO1000</strain>
    </source>
</reference>
<evidence type="ECO:0000313" key="2">
    <source>
        <dbReference type="EnsemblPlants" id="Bo6g124250.1"/>
    </source>
</evidence>
<dbReference type="GO" id="GO:0080188">
    <property type="term" value="P:gene silencing by siRNA-directed DNA methylation"/>
    <property type="evidence" value="ECO:0007669"/>
    <property type="project" value="InterPro"/>
</dbReference>
<dbReference type="PANTHER" id="PTHR21596:SF53">
    <property type="entry name" value="FACTOR OF DNA METHYLATION 5-RELATED"/>
    <property type="match status" value="1"/>
</dbReference>
<dbReference type="Pfam" id="PF03469">
    <property type="entry name" value="XH"/>
    <property type="match status" value="1"/>
</dbReference>
<dbReference type="OrthoDB" id="1892195at2759"/>
<dbReference type="KEGG" id="boe:106299764"/>
<dbReference type="InterPro" id="IPR045177">
    <property type="entry name" value="FDM1-5/IDN2"/>
</dbReference>
<sequence>MNSALCIKEQQSNIEIQEAYKELISGMRDLSGGRSTIGVKMIGQVDDKSFVKSFEKIFSDKVIQLEQAAVLVSKWQEEVYNAAWYPFKFVGTGDGMKEIVDDEDEKLKNLSEEFGEDVKNSVKIALKELNEFNPSGRYAVPTLSNFAHGREATLKEGIKWYVQY</sequence>
<evidence type="ECO:0000259" key="1">
    <source>
        <dbReference type="Pfam" id="PF03469"/>
    </source>
</evidence>
<protein>
    <recommendedName>
        <fullName evidence="1">Factor of DNA methylation 1-5/IDN2 domain-containing protein</fullName>
    </recommendedName>
</protein>
<dbReference type="OMA" id="GVKMIGQ"/>
<dbReference type="Proteomes" id="UP000032141">
    <property type="component" value="Chromosome C6"/>
</dbReference>
<dbReference type="EnsemblPlants" id="Bo6g124250.1">
    <property type="protein sequence ID" value="Bo6g124250.1"/>
    <property type="gene ID" value="Bo6g124250"/>
</dbReference>
<proteinExistence type="predicted"/>
<reference evidence="2" key="2">
    <citation type="submission" date="2015-03" db="UniProtKB">
        <authorList>
            <consortium name="EnsemblPlants"/>
        </authorList>
    </citation>
    <scope>IDENTIFICATION</scope>
</reference>
<accession>A0A0D3D1Y1</accession>
<evidence type="ECO:0000313" key="3">
    <source>
        <dbReference type="Proteomes" id="UP000032141"/>
    </source>
</evidence>
<feature type="domain" description="Factor of DNA methylation 1-5/IDN2" evidence="1">
    <location>
        <begin position="40"/>
        <end position="162"/>
    </location>
</feature>
<dbReference type="InterPro" id="IPR005379">
    <property type="entry name" value="FDM1-5/IDN2_XH"/>
</dbReference>
<dbReference type="Gramene" id="Bo6g124250.1">
    <property type="protein sequence ID" value="Bo6g124250.1"/>
    <property type="gene ID" value="Bo6g124250"/>
</dbReference>
<dbReference type="GeneID" id="106299764"/>
<organism evidence="2 3">
    <name type="scientific">Brassica oleracea var. oleracea</name>
    <dbReference type="NCBI Taxonomy" id="109376"/>
    <lineage>
        <taxon>Eukaryota</taxon>
        <taxon>Viridiplantae</taxon>
        <taxon>Streptophyta</taxon>
        <taxon>Embryophyta</taxon>
        <taxon>Tracheophyta</taxon>
        <taxon>Spermatophyta</taxon>
        <taxon>Magnoliopsida</taxon>
        <taxon>eudicotyledons</taxon>
        <taxon>Gunneridae</taxon>
        <taxon>Pentapetalae</taxon>
        <taxon>rosids</taxon>
        <taxon>malvids</taxon>
        <taxon>Brassicales</taxon>
        <taxon>Brassicaceae</taxon>
        <taxon>Brassiceae</taxon>
        <taxon>Brassica</taxon>
    </lineage>
</organism>
<dbReference type="RefSeq" id="XP_013591237.1">
    <property type="nucleotide sequence ID" value="XM_013735783.1"/>
</dbReference>
<dbReference type="AlphaFoldDB" id="A0A0D3D1Y1"/>
<dbReference type="eggNOG" id="ENOG502QRE8">
    <property type="taxonomic scope" value="Eukaryota"/>
</dbReference>
<name>A0A0D3D1Y1_BRAOL</name>
<dbReference type="STRING" id="109376.A0A0D3D1Y1"/>
<keyword evidence="3" id="KW-1185">Reference proteome</keyword>